<accession>A0A645CAY1</accession>
<evidence type="ECO:0000313" key="2">
    <source>
        <dbReference type="EMBL" id="MPM74093.1"/>
    </source>
</evidence>
<comment type="caution">
    <text evidence="2">The sequence shown here is derived from an EMBL/GenBank/DDBJ whole genome shotgun (WGS) entry which is preliminary data.</text>
</comment>
<dbReference type="EMBL" id="VSSQ01025748">
    <property type="protein sequence ID" value="MPM74093.1"/>
    <property type="molecule type" value="Genomic_DNA"/>
</dbReference>
<organism evidence="2">
    <name type="scientific">bioreactor metagenome</name>
    <dbReference type="NCBI Taxonomy" id="1076179"/>
    <lineage>
        <taxon>unclassified sequences</taxon>
        <taxon>metagenomes</taxon>
        <taxon>ecological metagenomes</taxon>
    </lineage>
</organism>
<dbReference type="AlphaFoldDB" id="A0A645CAY1"/>
<keyword evidence="1" id="KW-1133">Transmembrane helix</keyword>
<proteinExistence type="predicted"/>
<name>A0A645CAY1_9ZZZZ</name>
<keyword evidence="1" id="KW-0812">Transmembrane</keyword>
<evidence type="ECO:0000256" key="1">
    <source>
        <dbReference type="SAM" id="Phobius"/>
    </source>
</evidence>
<reference evidence="2" key="1">
    <citation type="submission" date="2019-08" db="EMBL/GenBank/DDBJ databases">
        <authorList>
            <person name="Kucharzyk K."/>
            <person name="Murdoch R.W."/>
            <person name="Higgins S."/>
            <person name="Loffler F."/>
        </authorList>
    </citation>
    <scope>NUCLEOTIDE SEQUENCE</scope>
</reference>
<keyword evidence="1" id="KW-0472">Membrane</keyword>
<feature type="transmembrane region" description="Helical" evidence="1">
    <location>
        <begin position="49"/>
        <end position="73"/>
    </location>
</feature>
<sequence length="169" mass="17803">MLTPLNISNSVSFGVNKSTFFIISSLSLTAGAGFNIVNLPSSFDFSKAYFIVSIGVSSCITTVALSFIASIHLSISVSVNLKFAPGETTIAFSAFSSTVIRATPLGPSSTCTYSVFTLSAFNCFNKLSPKPSFPTLPIIYTSPPSLDAATAWFPPFPPGISLNLLPIKV</sequence>
<feature type="transmembrane region" description="Helical" evidence="1">
    <location>
        <begin position="20"/>
        <end position="37"/>
    </location>
</feature>
<gene>
    <name evidence="2" type="ORF">SDC9_121078</name>
</gene>
<protein>
    <submittedName>
        <fullName evidence="2">Uncharacterized protein</fullName>
    </submittedName>
</protein>